<protein>
    <submittedName>
        <fullName evidence="2">Uncharacterized protein</fullName>
    </submittedName>
</protein>
<feature type="region of interest" description="Disordered" evidence="1">
    <location>
        <begin position="76"/>
        <end position="123"/>
    </location>
</feature>
<dbReference type="OrthoDB" id="3902208at2759"/>
<reference evidence="2 3" key="1">
    <citation type="journal article" date="2012" name="PLoS Pathog.">
        <title>Diverse lifestyles and strategies of plant pathogenesis encoded in the genomes of eighteen Dothideomycetes fungi.</title>
        <authorList>
            <person name="Ohm R.A."/>
            <person name="Feau N."/>
            <person name="Henrissat B."/>
            <person name="Schoch C.L."/>
            <person name="Horwitz B.A."/>
            <person name="Barry K.W."/>
            <person name="Condon B.J."/>
            <person name="Copeland A.C."/>
            <person name="Dhillon B."/>
            <person name="Glaser F."/>
            <person name="Hesse C.N."/>
            <person name="Kosti I."/>
            <person name="LaButti K."/>
            <person name="Lindquist E.A."/>
            <person name="Lucas S."/>
            <person name="Salamov A.A."/>
            <person name="Bradshaw R.E."/>
            <person name="Ciuffetti L."/>
            <person name="Hamelin R.C."/>
            <person name="Kema G.H.J."/>
            <person name="Lawrence C."/>
            <person name="Scott J.A."/>
            <person name="Spatafora J.W."/>
            <person name="Turgeon B.G."/>
            <person name="de Wit P.J.G.M."/>
            <person name="Zhong S."/>
            <person name="Goodwin S.B."/>
            <person name="Grigoriev I.V."/>
        </authorList>
    </citation>
    <scope>NUCLEOTIDE SEQUENCE [LARGE SCALE GENOMIC DNA]</scope>
    <source>
        <strain evidence="2 3">SO2202</strain>
    </source>
</reference>
<accession>N1QLP7</accession>
<evidence type="ECO:0000313" key="3">
    <source>
        <dbReference type="Proteomes" id="UP000016931"/>
    </source>
</evidence>
<gene>
    <name evidence="2" type="ORF">SEPMUDRAFT_46673</name>
</gene>
<feature type="compositionally biased region" description="Basic and acidic residues" evidence="1">
    <location>
        <begin position="76"/>
        <end position="88"/>
    </location>
</feature>
<dbReference type="RefSeq" id="XP_016760407.1">
    <property type="nucleotide sequence ID" value="XM_016909006.1"/>
</dbReference>
<dbReference type="Proteomes" id="UP000016931">
    <property type="component" value="Unassembled WGS sequence"/>
</dbReference>
<dbReference type="STRING" id="692275.N1QLP7"/>
<sequence length="123" mass="12837">MDKLLNKVPNQAPDGPLGTDKKGPLSALGDPLGNLLSYTLAPLGHVTKAIGNPHGEALMEVRRTAEFEGIGKGGEGKFLKSFDNDGRGKKNGKGVVDVDDDGKEEKGEGFGGKEQTGDNHLGL</sequence>
<evidence type="ECO:0000313" key="2">
    <source>
        <dbReference type="EMBL" id="EMF12286.1"/>
    </source>
</evidence>
<feature type="region of interest" description="Disordered" evidence="1">
    <location>
        <begin position="1"/>
        <end position="28"/>
    </location>
</feature>
<proteinExistence type="predicted"/>
<keyword evidence="3" id="KW-1185">Reference proteome</keyword>
<dbReference type="GeneID" id="27906143"/>
<name>N1QLP7_SPHMS</name>
<dbReference type="HOGENOM" id="CLU_2278675_0_0_1"/>
<organism evidence="2 3">
    <name type="scientific">Sphaerulina musiva (strain SO2202)</name>
    <name type="common">Poplar stem canker fungus</name>
    <name type="synonym">Septoria musiva</name>
    <dbReference type="NCBI Taxonomy" id="692275"/>
    <lineage>
        <taxon>Eukaryota</taxon>
        <taxon>Fungi</taxon>
        <taxon>Dikarya</taxon>
        <taxon>Ascomycota</taxon>
        <taxon>Pezizomycotina</taxon>
        <taxon>Dothideomycetes</taxon>
        <taxon>Dothideomycetidae</taxon>
        <taxon>Mycosphaerellales</taxon>
        <taxon>Mycosphaerellaceae</taxon>
        <taxon>Sphaerulina</taxon>
    </lineage>
</organism>
<dbReference type="eggNOG" id="ENOG502R9US">
    <property type="taxonomic scope" value="Eukaryota"/>
</dbReference>
<dbReference type="AlphaFoldDB" id="N1QLP7"/>
<dbReference type="EMBL" id="KB456265">
    <property type="protein sequence ID" value="EMF12286.1"/>
    <property type="molecule type" value="Genomic_DNA"/>
</dbReference>
<dbReference type="OMA" id="AKREHGF"/>
<evidence type="ECO:0000256" key="1">
    <source>
        <dbReference type="SAM" id="MobiDB-lite"/>
    </source>
</evidence>